<dbReference type="HOGENOM" id="CLU_2926030_0_0_1"/>
<protein>
    <submittedName>
        <fullName evidence="1 2">Uncharacterized protein</fullName>
    </submittedName>
</protein>
<dbReference type="EnsemblPlants" id="AES61897">
    <property type="protein sequence ID" value="AES61897"/>
    <property type="gene ID" value="MTR_1g090180"/>
</dbReference>
<evidence type="ECO:0000313" key="2">
    <source>
        <dbReference type="EnsemblPlants" id="AES61897"/>
    </source>
</evidence>
<gene>
    <name evidence="1" type="ordered locus">MTR_1g090180</name>
</gene>
<dbReference type="EMBL" id="CM001217">
    <property type="protein sequence ID" value="AES61897.1"/>
    <property type="molecule type" value="Genomic_DNA"/>
</dbReference>
<reference evidence="1 3" key="1">
    <citation type="journal article" date="2011" name="Nature">
        <title>The Medicago genome provides insight into the evolution of rhizobial symbioses.</title>
        <authorList>
            <person name="Young N.D."/>
            <person name="Debelle F."/>
            <person name="Oldroyd G.E."/>
            <person name="Geurts R."/>
            <person name="Cannon S.B."/>
            <person name="Udvardi M.K."/>
            <person name="Benedito V.A."/>
            <person name="Mayer K.F."/>
            <person name="Gouzy J."/>
            <person name="Schoof H."/>
            <person name="Van de Peer Y."/>
            <person name="Proost S."/>
            <person name="Cook D.R."/>
            <person name="Meyers B.C."/>
            <person name="Spannagl M."/>
            <person name="Cheung F."/>
            <person name="De Mita S."/>
            <person name="Krishnakumar V."/>
            <person name="Gundlach H."/>
            <person name="Zhou S."/>
            <person name="Mudge J."/>
            <person name="Bharti A.K."/>
            <person name="Murray J.D."/>
            <person name="Naoumkina M.A."/>
            <person name="Rosen B."/>
            <person name="Silverstein K.A."/>
            <person name="Tang H."/>
            <person name="Rombauts S."/>
            <person name="Zhao P.X."/>
            <person name="Zhou P."/>
            <person name="Barbe V."/>
            <person name="Bardou P."/>
            <person name="Bechner M."/>
            <person name="Bellec A."/>
            <person name="Berger A."/>
            <person name="Berges H."/>
            <person name="Bidwell S."/>
            <person name="Bisseling T."/>
            <person name="Choisne N."/>
            <person name="Couloux A."/>
            <person name="Denny R."/>
            <person name="Deshpande S."/>
            <person name="Dai X."/>
            <person name="Doyle J.J."/>
            <person name="Dudez A.M."/>
            <person name="Farmer A.D."/>
            <person name="Fouteau S."/>
            <person name="Franken C."/>
            <person name="Gibelin C."/>
            <person name="Gish J."/>
            <person name="Goldstein S."/>
            <person name="Gonzalez A.J."/>
            <person name="Green P.J."/>
            <person name="Hallab A."/>
            <person name="Hartog M."/>
            <person name="Hua A."/>
            <person name="Humphray S.J."/>
            <person name="Jeong D.H."/>
            <person name="Jing Y."/>
            <person name="Jocker A."/>
            <person name="Kenton S.M."/>
            <person name="Kim D.J."/>
            <person name="Klee K."/>
            <person name="Lai H."/>
            <person name="Lang C."/>
            <person name="Lin S."/>
            <person name="Macmil S.L."/>
            <person name="Magdelenat G."/>
            <person name="Matthews L."/>
            <person name="McCorrison J."/>
            <person name="Monaghan E.L."/>
            <person name="Mun J.H."/>
            <person name="Najar F.Z."/>
            <person name="Nicholson C."/>
            <person name="Noirot C."/>
            <person name="O'Bleness M."/>
            <person name="Paule C.R."/>
            <person name="Poulain J."/>
            <person name="Prion F."/>
            <person name="Qin B."/>
            <person name="Qu C."/>
            <person name="Retzel E.F."/>
            <person name="Riddle C."/>
            <person name="Sallet E."/>
            <person name="Samain S."/>
            <person name="Samson N."/>
            <person name="Sanders I."/>
            <person name="Saurat O."/>
            <person name="Scarpelli C."/>
            <person name="Schiex T."/>
            <person name="Segurens B."/>
            <person name="Severin A.J."/>
            <person name="Sherrier D.J."/>
            <person name="Shi R."/>
            <person name="Sims S."/>
            <person name="Singer S.R."/>
            <person name="Sinharoy S."/>
            <person name="Sterck L."/>
            <person name="Viollet A."/>
            <person name="Wang B.B."/>
            <person name="Wang K."/>
            <person name="Wang M."/>
            <person name="Wang X."/>
            <person name="Warfsmann J."/>
            <person name="Weissenbach J."/>
            <person name="White D.D."/>
            <person name="White J.D."/>
            <person name="Wiley G.B."/>
            <person name="Wincker P."/>
            <person name="Xing Y."/>
            <person name="Yang L."/>
            <person name="Yao Z."/>
            <person name="Ying F."/>
            <person name="Zhai J."/>
            <person name="Zhou L."/>
            <person name="Zuber A."/>
            <person name="Denarie J."/>
            <person name="Dixon R.A."/>
            <person name="May G.D."/>
            <person name="Schwartz D.C."/>
            <person name="Rogers J."/>
            <person name="Quetier F."/>
            <person name="Town C.D."/>
            <person name="Roe B.A."/>
        </authorList>
    </citation>
    <scope>NUCLEOTIDE SEQUENCE [LARGE SCALE GENOMIC DNA]</scope>
    <source>
        <strain evidence="1">A17</strain>
        <strain evidence="2 3">cv. Jemalong A17</strain>
    </source>
</reference>
<reference evidence="2" key="3">
    <citation type="submission" date="2015-04" db="UniProtKB">
        <authorList>
            <consortium name="EnsemblPlants"/>
        </authorList>
    </citation>
    <scope>IDENTIFICATION</scope>
    <source>
        <strain evidence="2">cv. Jemalong A17</strain>
    </source>
</reference>
<name>G7I2Z2_MEDTR</name>
<organism evidence="1 3">
    <name type="scientific">Medicago truncatula</name>
    <name type="common">Barrel medic</name>
    <name type="synonym">Medicago tribuloides</name>
    <dbReference type="NCBI Taxonomy" id="3880"/>
    <lineage>
        <taxon>Eukaryota</taxon>
        <taxon>Viridiplantae</taxon>
        <taxon>Streptophyta</taxon>
        <taxon>Embryophyta</taxon>
        <taxon>Tracheophyta</taxon>
        <taxon>Spermatophyta</taxon>
        <taxon>Magnoliopsida</taxon>
        <taxon>eudicotyledons</taxon>
        <taxon>Gunneridae</taxon>
        <taxon>Pentapetalae</taxon>
        <taxon>rosids</taxon>
        <taxon>fabids</taxon>
        <taxon>Fabales</taxon>
        <taxon>Fabaceae</taxon>
        <taxon>Papilionoideae</taxon>
        <taxon>50 kb inversion clade</taxon>
        <taxon>NPAAA clade</taxon>
        <taxon>Hologalegina</taxon>
        <taxon>IRL clade</taxon>
        <taxon>Trifolieae</taxon>
        <taxon>Medicago</taxon>
    </lineage>
</organism>
<proteinExistence type="predicted"/>
<reference evidence="1 3" key="2">
    <citation type="journal article" date="2014" name="BMC Genomics">
        <title>An improved genome release (version Mt4.0) for the model legume Medicago truncatula.</title>
        <authorList>
            <person name="Tang H."/>
            <person name="Krishnakumar V."/>
            <person name="Bidwell S."/>
            <person name="Rosen B."/>
            <person name="Chan A."/>
            <person name="Zhou S."/>
            <person name="Gentzbittel L."/>
            <person name="Childs K.L."/>
            <person name="Yandell M."/>
            <person name="Gundlach H."/>
            <person name="Mayer K.F."/>
            <person name="Schwartz D.C."/>
            <person name="Town C.D."/>
        </authorList>
    </citation>
    <scope>GENOME REANNOTATION</scope>
    <source>
        <strain evidence="2 3">cv. Jemalong A17</strain>
    </source>
</reference>
<evidence type="ECO:0000313" key="3">
    <source>
        <dbReference type="Proteomes" id="UP000002051"/>
    </source>
</evidence>
<evidence type="ECO:0000313" key="1">
    <source>
        <dbReference type="EMBL" id="AES61897.1"/>
    </source>
</evidence>
<dbReference type="Proteomes" id="UP000002051">
    <property type="component" value="Unassembled WGS sequence"/>
</dbReference>
<keyword evidence="3" id="KW-1185">Reference proteome</keyword>
<dbReference type="AlphaFoldDB" id="G7I2Z2"/>
<sequence length="61" mass="7155">MAPTFEKVLAFPHLHGFRYDYVRDDYKVIQRVSYSSLKKICWDIDAPNYVKNLHPIGGINN</sequence>
<dbReference type="PaxDb" id="3880-AES61897"/>
<accession>G7I2Z2</accession>